<sequence length="214" mass="24161">MRNFAIAQLESRFQSPSILRIKLSDELNITTWAKPAFIELCRRTEPITQDEAKVLGAERLAEVSRIREAEQRRKLIQLVNKSVGSHGLLDGARPDDKLRDDAKCTLRYSSLPKCDCRVQTVCDDTQLDSRSINPNTLPPKGLKDSGYSVVPCQIHKIAPRVVSESLALFEQRNDLVKRLEELKMVVSNTAPQGGSKESSVEDEINRATWLRKFT</sequence>
<dbReference type="AlphaFoldDB" id="M5CFV7"/>
<protein>
    <submittedName>
        <fullName evidence="1">Uncharacterized protein</fullName>
    </submittedName>
</protein>
<name>M5CFV7_THACB</name>
<reference evidence="1 2" key="1">
    <citation type="journal article" date="2013" name="J. Biotechnol.">
        <title>Establishment and interpretation of the genome sequence of the phytopathogenic fungus Rhizoctonia solani AG1-IB isolate 7/3/14.</title>
        <authorList>
            <person name="Wibberg D.W."/>
            <person name="Jelonek L.J."/>
            <person name="Rupp O.R."/>
            <person name="Hennig M.H."/>
            <person name="Eikmeyer F.E."/>
            <person name="Goesmann A.G."/>
            <person name="Hartmann A.H."/>
            <person name="Borriss R.B."/>
            <person name="Grosch R.G."/>
            <person name="Puehler A.P."/>
            <person name="Schlueter A.S."/>
        </authorList>
    </citation>
    <scope>NUCLEOTIDE SEQUENCE [LARGE SCALE GENOMIC DNA]</scope>
    <source>
        <strain evidence="2">AG1-IB / isolate 7/3/14</strain>
    </source>
</reference>
<dbReference type="EMBL" id="CAOJ01013989">
    <property type="protein sequence ID" value="CCO35037.1"/>
    <property type="molecule type" value="Genomic_DNA"/>
</dbReference>
<organism evidence="1 2">
    <name type="scientific">Thanatephorus cucumeris (strain AG1-IB / isolate 7/3/14)</name>
    <name type="common">Lettuce bottom rot fungus</name>
    <name type="synonym">Rhizoctonia solani</name>
    <dbReference type="NCBI Taxonomy" id="1108050"/>
    <lineage>
        <taxon>Eukaryota</taxon>
        <taxon>Fungi</taxon>
        <taxon>Dikarya</taxon>
        <taxon>Basidiomycota</taxon>
        <taxon>Agaricomycotina</taxon>
        <taxon>Agaricomycetes</taxon>
        <taxon>Cantharellales</taxon>
        <taxon>Ceratobasidiaceae</taxon>
        <taxon>Rhizoctonia</taxon>
        <taxon>Rhizoctonia solani AG-1</taxon>
    </lineage>
</organism>
<accession>M5CFV7</accession>
<comment type="caution">
    <text evidence="1">The sequence shown here is derived from an EMBL/GenBank/DDBJ whole genome shotgun (WGS) entry which is preliminary data.</text>
</comment>
<dbReference type="Proteomes" id="UP000012065">
    <property type="component" value="Unassembled WGS sequence"/>
</dbReference>
<evidence type="ECO:0000313" key="1">
    <source>
        <dbReference type="EMBL" id="CCO35037.1"/>
    </source>
</evidence>
<evidence type="ECO:0000313" key="2">
    <source>
        <dbReference type="Proteomes" id="UP000012065"/>
    </source>
</evidence>
<gene>
    <name evidence="1" type="ORF">BN14_09150</name>
</gene>
<proteinExistence type="predicted"/>
<dbReference type="HOGENOM" id="CLU_1289733_0_0_1"/>